<dbReference type="Proteomes" id="UP000265520">
    <property type="component" value="Unassembled WGS sequence"/>
</dbReference>
<organism evidence="1 2">
    <name type="scientific">Trifolium medium</name>
    <dbReference type="NCBI Taxonomy" id="97028"/>
    <lineage>
        <taxon>Eukaryota</taxon>
        <taxon>Viridiplantae</taxon>
        <taxon>Streptophyta</taxon>
        <taxon>Embryophyta</taxon>
        <taxon>Tracheophyta</taxon>
        <taxon>Spermatophyta</taxon>
        <taxon>Magnoliopsida</taxon>
        <taxon>eudicotyledons</taxon>
        <taxon>Gunneridae</taxon>
        <taxon>Pentapetalae</taxon>
        <taxon>rosids</taxon>
        <taxon>fabids</taxon>
        <taxon>Fabales</taxon>
        <taxon>Fabaceae</taxon>
        <taxon>Papilionoideae</taxon>
        <taxon>50 kb inversion clade</taxon>
        <taxon>NPAAA clade</taxon>
        <taxon>Hologalegina</taxon>
        <taxon>IRL clade</taxon>
        <taxon>Trifolieae</taxon>
        <taxon>Trifolium</taxon>
    </lineage>
</organism>
<proteinExistence type="predicted"/>
<protein>
    <submittedName>
        <fullName evidence="1">Uncharacterized protein</fullName>
    </submittedName>
</protein>
<feature type="non-terminal residue" evidence="1">
    <location>
        <position position="1"/>
    </location>
</feature>
<evidence type="ECO:0000313" key="2">
    <source>
        <dbReference type="Proteomes" id="UP000265520"/>
    </source>
</evidence>
<sequence length="88" mass="9987">KKSKESMIYFPCLITEPCKKNLVPVMDRDVVFQPTNSFDQKAIETLLKGNTGRKPRHQLPEATTSAHVVGQAEEAGAFLKFKEDMRTY</sequence>
<name>A0A392QSW1_9FABA</name>
<keyword evidence="2" id="KW-1185">Reference proteome</keyword>
<accession>A0A392QSW1</accession>
<reference evidence="1 2" key="1">
    <citation type="journal article" date="2018" name="Front. Plant Sci.">
        <title>Red Clover (Trifolium pratense) and Zigzag Clover (T. medium) - A Picture of Genomic Similarities and Differences.</title>
        <authorList>
            <person name="Dluhosova J."/>
            <person name="Istvanek J."/>
            <person name="Nedelnik J."/>
            <person name="Repkova J."/>
        </authorList>
    </citation>
    <scope>NUCLEOTIDE SEQUENCE [LARGE SCALE GENOMIC DNA]</scope>
    <source>
        <strain evidence="2">cv. 10/8</strain>
        <tissue evidence="1">Leaf</tissue>
    </source>
</reference>
<comment type="caution">
    <text evidence="1">The sequence shown here is derived from an EMBL/GenBank/DDBJ whole genome shotgun (WGS) entry which is preliminary data.</text>
</comment>
<evidence type="ECO:0000313" key="1">
    <source>
        <dbReference type="EMBL" id="MCI26934.1"/>
    </source>
</evidence>
<dbReference type="AlphaFoldDB" id="A0A392QSW1"/>
<dbReference type="EMBL" id="LXQA010156285">
    <property type="protein sequence ID" value="MCI26934.1"/>
    <property type="molecule type" value="Genomic_DNA"/>
</dbReference>